<dbReference type="PANTHER" id="PTHR38445">
    <property type="entry name" value="HTH-TYPE TRANSCRIPTIONAL REPRESSOR YTRA"/>
    <property type="match status" value="1"/>
</dbReference>
<keyword evidence="3" id="KW-0804">Transcription</keyword>
<evidence type="ECO:0000256" key="2">
    <source>
        <dbReference type="ARBA" id="ARBA00023125"/>
    </source>
</evidence>
<dbReference type="CDD" id="cd07377">
    <property type="entry name" value="WHTH_GntR"/>
    <property type="match status" value="1"/>
</dbReference>
<keyword evidence="6" id="KW-1185">Reference proteome</keyword>
<dbReference type="InterPro" id="IPR000524">
    <property type="entry name" value="Tscrpt_reg_HTH_GntR"/>
</dbReference>
<gene>
    <name evidence="5" type="ORF">SAMN04489726_0286</name>
</gene>
<dbReference type="RefSeq" id="WP_030429271.1">
    <property type="nucleotide sequence ID" value="NZ_JOEF01000006.1"/>
</dbReference>
<keyword evidence="1" id="KW-0805">Transcription regulation</keyword>
<evidence type="ECO:0000256" key="1">
    <source>
        <dbReference type="ARBA" id="ARBA00023015"/>
    </source>
</evidence>
<dbReference type="Gene3D" id="1.10.10.10">
    <property type="entry name" value="Winged helix-like DNA-binding domain superfamily/Winged helix DNA-binding domain"/>
    <property type="match status" value="1"/>
</dbReference>
<feature type="domain" description="HTH gntR-type" evidence="4">
    <location>
        <begin position="13"/>
        <end position="81"/>
    </location>
</feature>
<keyword evidence="2 5" id="KW-0238">DNA-binding</keyword>
<dbReference type="InterPro" id="IPR036390">
    <property type="entry name" value="WH_DNA-bd_sf"/>
</dbReference>
<dbReference type="STRING" id="211114.SAMN04489726_0286"/>
<dbReference type="SMART" id="SM00345">
    <property type="entry name" value="HTH_GNTR"/>
    <property type="match status" value="1"/>
</dbReference>
<reference evidence="5 6" key="1">
    <citation type="submission" date="2016-10" db="EMBL/GenBank/DDBJ databases">
        <authorList>
            <person name="de Groot N.N."/>
        </authorList>
    </citation>
    <scope>NUCLEOTIDE SEQUENCE [LARGE SCALE GENOMIC DNA]</scope>
    <source>
        <strain evidence="5 6">DSM 44149</strain>
    </source>
</reference>
<name>A0A1G9R7Z5_ALLAB</name>
<accession>A0A1G9R7Z5</accession>
<proteinExistence type="predicted"/>
<dbReference type="SUPFAM" id="SSF46785">
    <property type="entry name" value="Winged helix' DNA-binding domain"/>
    <property type="match status" value="1"/>
</dbReference>
<dbReference type="AlphaFoldDB" id="A0A1G9R7Z5"/>
<evidence type="ECO:0000313" key="5">
    <source>
        <dbReference type="EMBL" id="SDM19353.1"/>
    </source>
</evidence>
<dbReference type="GO" id="GO:0003677">
    <property type="term" value="F:DNA binding"/>
    <property type="evidence" value="ECO:0007669"/>
    <property type="project" value="UniProtKB-KW"/>
</dbReference>
<dbReference type="GO" id="GO:0003700">
    <property type="term" value="F:DNA-binding transcription factor activity"/>
    <property type="evidence" value="ECO:0007669"/>
    <property type="project" value="InterPro"/>
</dbReference>
<evidence type="ECO:0000256" key="3">
    <source>
        <dbReference type="ARBA" id="ARBA00023163"/>
    </source>
</evidence>
<evidence type="ECO:0000259" key="4">
    <source>
        <dbReference type="PROSITE" id="PS50949"/>
    </source>
</evidence>
<dbReference type="Proteomes" id="UP000183376">
    <property type="component" value="Chromosome I"/>
</dbReference>
<dbReference type="PANTHER" id="PTHR38445:SF9">
    <property type="entry name" value="HTH-TYPE TRANSCRIPTIONAL REPRESSOR YTRA"/>
    <property type="match status" value="1"/>
</dbReference>
<dbReference type="Pfam" id="PF00392">
    <property type="entry name" value="GntR"/>
    <property type="match status" value="1"/>
</dbReference>
<dbReference type="EMBL" id="LT629701">
    <property type="protein sequence ID" value="SDM19353.1"/>
    <property type="molecule type" value="Genomic_DNA"/>
</dbReference>
<dbReference type="InterPro" id="IPR036388">
    <property type="entry name" value="WH-like_DNA-bd_sf"/>
</dbReference>
<protein>
    <submittedName>
        <fullName evidence="5">DNA-binding transcriptional regulator YhcF, GntR family</fullName>
    </submittedName>
</protein>
<dbReference type="eggNOG" id="COG1725">
    <property type="taxonomic scope" value="Bacteria"/>
</dbReference>
<evidence type="ECO:0000313" key="6">
    <source>
        <dbReference type="Proteomes" id="UP000183376"/>
    </source>
</evidence>
<sequence length="124" mass="13203">MNLLIEVDTTNGQPPWRQVHDQLRALITSSTLAAGTRLPTVRQLARDLGVSAGTVARAYRELETAGMLSTAGRRGTVVAEITEEYTPAELTALARDFVAAARRIGVDRADALSAVTAAWRAGAD</sequence>
<organism evidence="5 6">
    <name type="scientific">Allokutzneria albata</name>
    <name type="common">Kibdelosporangium albatum</name>
    <dbReference type="NCBI Taxonomy" id="211114"/>
    <lineage>
        <taxon>Bacteria</taxon>
        <taxon>Bacillati</taxon>
        <taxon>Actinomycetota</taxon>
        <taxon>Actinomycetes</taxon>
        <taxon>Pseudonocardiales</taxon>
        <taxon>Pseudonocardiaceae</taxon>
        <taxon>Allokutzneria</taxon>
    </lineage>
</organism>
<dbReference type="PROSITE" id="PS50949">
    <property type="entry name" value="HTH_GNTR"/>
    <property type="match status" value="1"/>
</dbReference>